<dbReference type="EMBL" id="FNDI01000022">
    <property type="protein sequence ID" value="SDI70152.1"/>
    <property type="molecule type" value="Genomic_DNA"/>
</dbReference>
<evidence type="ECO:0000313" key="3">
    <source>
        <dbReference type="EMBL" id="SDI70152.1"/>
    </source>
</evidence>
<feature type="region of interest" description="Disordered" evidence="1">
    <location>
        <begin position="368"/>
        <end position="393"/>
    </location>
</feature>
<evidence type="ECO:0000256" key="2">
    <source>
        <dbReference type="SAM" id="Phobius"/>
    </source>
</evidence>
<dbReference type="Proteomes" id="UP000198900">
    <property type="component" value="Unassembled WGS sequence"/>
</dbReference>
<keyword evidence="2" id="KW-1133">Transmembrane helix</keyword>
<sequence>MAAVPMEQVIICSGSALAALPLLLVIAYVALGRGRRIEELKSYVRSSARAADVLPPDAKDAAQADAESLGDHFARRFLESHRKRAYFASLVVFYSVYGVLLYWSFLAWGRALTLAAGSPVESPALWSVVRLGAAGAFGATFGAIWHLHWRVIRLDLQPRTLLQLSARLSVSPFLAIAIAGPLPTQSPEATLVAFGAGLFGDEALRRVRWLWHKALQIAGRKESSLSLQLVQGISSDDELRLWEEGIADVQHLAVETVLSLITNTSYSLERIVDWKDQAYLCMYVGEEITKWRSVSTRGALDVLGMAPEYYGNAPHEAVVAALAKTVGKDPDILKRLINTIYNDPQVHQLWSYVENSYPAELAQTITERSKLAGARGRSPTPSPTPVSEPTSPG</sequence>
<feature type="compositionally biased region" description="Pro residues" evidence="1">
    <location>
        <begin position="380"/>
        <end position="393"/>
    </location>
</feature>
<reference evidence="3" key="1">
    <citation type="submission" date="2016-10" db="EMBL/GenBank/DDBJ databases">
        <authorList>
            <person name="Varghese N."/>
            <person name="Submissions S."/>
        </authorList>
    </citation>
    <scope>NUCLEOTIDE SEQUENCE [LARGE SCALE GENOMIC DNA]</scope>
    <source>
        <strain evidence="3">YR281</strain>
    </source>
</reference>
<dbReference type="RefSeq" id="WP_143036602.1">
    <property type="nucleotide sequence ID" value="NZ_FNDI01000022.1"/>
</dbReference>
<evidence type="ECO:0000256" key="1">
    <source>
        <dbReference type="SAM" id="MobiDB-lite"/>
    </source>
</evidence>
<comment type="caution">
    <text evidence="3">The sequence shown here is derived from an EMBL/GenBank/DDBJ whole genome shotgun (WGS) entry which is preliminary data.</text>
</comment>
<feature type="transmembrane region" description="Helical" evidence="2">
    <location>
        <begin position="6"/>
        <end position="31"/>
    </location>
</feature>
<evidence type="ECO:0000313" key="4">
    <source>
        <dbReference type="Proteomes" id="UP000198900"/>
    </source>
</evidence>
<feature type="transmembrane region" description="Helical" evidence="2">
    <location>
        <begin position="125"/>
        <end position="149"/>
    </location>
</feature>
<keyword evidence="4" id="KW-1185">Reference proteome</keyword>
<name>A0A7Z7FLX7_9BURK</name>
<organism evidence="3 4">
    <name type="scientific">Paraburkholderia steynii</name>
    <dbReference type="NCBI Taxonomy" id="1245441"/>
    <lineage>
        <taxon>Bacteria</taxon>
        <taxon>Pseudomonadati</taxon>
        <taxon>Pseudomonadota</taxon>
        <taxon>Betaproteobacteria</taxon>
        <taxon>Burkholderiales</taxon>
        <taxon>Burkholderiaceae</taxon>
        <taxon>Paraburkholderia</taxon>
    </lineage>
</organism>
<protein>
    <submittedName>
        <fullName evidence="3">Uncharacterized protein</fullName>
    </submittedName>
</protein>
<proteinExistence type="predicted"/>
<feature type="transmembrane region" description="Helical" evidence="2">
    <location>
        <begin position="85"/>
        <end position="105"/>
    </location>
</feature>
<keyword evidence="2" id="KW-0812">Transmembrane</keyword>
<gene>
    <name evidence="3" type="ORF">SAMN04487926_12233</name>
</gene>
<accession>A0A7Z7FLX7</accession>
<keyword evidence="2" id="KW-0472">Membrane</keyword>
<dbReference type="AlphaFoldDB" id="A0A7Z7FLX7"/>